<dbReference type="AlphaFoldDB" id="A0A4P7XE52"/>
<dbReference type="PANTHER" id="PTHR43235">
    <property type="entry name" value="GLUTAMINE AMIDOTRANSFERASE PB2B2.05-RELATED"/>
    <property type="match status" value="1"/>
</dbReference>
<dbReference type="GO" id="GO:0016811">
    <property type="term" value="F:hydrolase activity, acting on carbon-nitrogen (but not peptide) bonds, in linear amides"/>
    <property type="evidence" value="ECO:0007669"/>
    <property type="project" value="InterPro"/>
</dbReference>
<protein>
    <submittedName>
        <fullName evidence="2">Gamma-glutamyl-gamma-aminobutyrate hydrolase family protein</fullName>
    </submittedName>
</protein>
<gene>
    <name evidence="2" type="ORF">soil367_04225</name>
</gene>
<dbReference type="EMBL" id="CP031093">
    <property type="protein sequence ID" value="QCF25199.1"/>
    <property type="molecule type" value="Genomic_DNA"/>
</dbReference>
<dbReference type="InterPro" id="IPR011697">
    <property type="entry name" value="Peptidase_C26"/>
</dbReference>
<dbReference type="OrthoDB" id="9813383at2"/>
<keyword evidence="3" id="KW-1185">Reference proteome</keyword>
<proteinExistence type="predicted"/>
<dbReference type="Gene3D" id="3.40.50.880">
    <property type="match status" value="1"/>
</dbReference>
<dbReference type="PROSITE" id="PS51273">
    <property type="entry name" value="GATASE_TYPE_1"/>
    <property type="match status" value="1"/>
</dbReference>
<evidence type="ECO:0000313" key="2">
    <source>
        <dbReference type="EMBL" id="QCF25199.1"/>
    </source>
</evidence>
<dbReference type="PANTHER" id="PTHR43235:SF1">
    <property type="entry name" value="GLUTAMINE AMIDOTRANSFERASE PB2B2.05-RELATED"/>
    <property type="match status" value="1"/>
</dbReference>
<organism evidence="2 3">
    <name type="scientific">Hydrocarboniclastica marina</name>
    <dbReference type="NCBI Taxonomy" id="2259620"/>
    <lineage>
        <taxon>Bacteria</taxon>
        <taxon>Pseudomonadati</taxon>
        <taxon>Pseudomonadota</taxon>
        <taxon>Gammaproteobacteria</taxon>
        <taxon>Alteromonadales</taxon>
        <taxon>Alteromonadaceae</taxon>
        <taxon>Hydrocarboniclastica</taxon>
    </lineage>
</organism>
<keyword evidence="2" id="KW-0378">Hydrolase</keyword>
<feature type="region of interest" description="Disordered" evidence="1">
    <location>
        <begin position="264"/>
        <end position="284"/>
    </location>
</feature>
<dbReference type="GO" id="GO:0005829">
    <property type="term" value="C:cytosol"/>
    <property type="evidence" value="ECO:0007669"/>
    <property type="project" value="TreeGrafter"/>
</dbReference>
<accession>A0A4P7XE52</accession>
<dbReference type="SUPFAM" id="SSF52317">
    <property type="entry name" value="Class I glutamine amidotransferase-like"/>
    <property type="match status" value="1"/>
</dbReference>
<dbReference type="Pfam" id="PF07722">
    <property type="entry name" value="Peptidase_C26"/>
    <property type="match status" value="1"/>
</dbReference>
<dbReference type="InterPro" id="IPR029062">
    <property type="entry name" value="Class_I_gatase-like"/>
</dbReference>
<sequence>MTGSRRPLPDKPLIGVTGPDKGGRAAWWATRWALSRAGARACWIRPGQPRDIDGLDGLIIGGGADVSPHLYGEKQIEHVLEQARQASSLRKKLLTLVVFPLIFLFRIALSGHTSKTEDHARDELESRLIREAIARDLPVLGICRGAQLINVILGGSLHQQILDFYTESPQIRSVLPRKQVELLQGSRLEQILQCSCCHVNALHRQAIKEPGLGLQVVAREANGVIQAVENSQKQFLIGVQWHPEFMPQSEGQFSLFQALTRAARPAPKARESGPDLNKAGSRQR</sequence>
<dbReference type="InterPro" id="IPR044668">
    <property type="entry name" value="PuuD-like"/>
</dbReference>
<name>A0A4P7XE52_9ALTE</name>
<evidence type="ECO:0000256" key="1">
    <source>
        <dbReference type="SAM" id="MobiDB-lite"/>
    </source>
</evidence>
<dbReference type="Proteomes" id="UP000298049">
    <property type="component" value="Chromosome"/>
</dbReference>
<dbReference type="KEGG" id="hmi:soil367_04225"/>
<reference evidence="2 3" key="1">
    <citation type="submission" date="2018-07" db="EMBL/GenBank/DDBJ databases">
        <title>Marsedoiliclastica nanhaica gen. nov. sp. nov., a novel marine hydrocarbonoclastic bacterium isolated from an in-situ enriched hydrocarbon-degrading consortium in deep-sea sediment.</title>
        <authorList>
            <person name="Dong C."/>
            <person name="Ma T."/>
            <person name="Liu R."/>
            <person name="Shao Z."/>
        </authorList>
    </citation>
    <scope>NUCLEOTIDE SEQUENCE [LARGE SCALE GENOMIC DNA]</scope>
    <source>
        <strain evidence="3">soil36-7</strain>
    </source>
</reference>
<evidence type="ECO:0000313" key="3">
    <source>
        <dbReference type="Proteomes" id="UP000298049"/>
    </source>
</evidence>